<organism evidence="2 3">
    <name type="scientific">Oceanisphaera psychrotolerans</name>
    <dbReference type="NCBI Taxonomy" id="1414654"/>
    <lineage>
        <taxon>Bacteria</taxon>
        <taxon>Pseudomonadati</taxon>
        <taxon>Pseudomonadota</taxon>
        <taxon>Gammaproteobacteria</taxon>
        <taxon>Aeromonadales</taxon>
        <taxon>Aeromonadaceae</taxon>
        <taxon>Oceanisphaera</taxon>
    </lineage>
</organism>
<protein>
    <submittedName>
        <fullName evidence="2">Transcriptional regulator</fullName>
    </submittedName>
</protein>
<sequence length="84" mass="9497">MRVYCRECGDRGRITKTNRLSPDYTELYCQCNDAECGHTWVGGFGYRHTLNPSAKTTTQMAFQLVKALPPGAQKDLLRELEGAR</sequence>
<dbReference type="EMBL" id="MDKE01000022">
    <property type="protein sequence ID" value="OIN09092.1"/>
    <property type="molecule type" value="Genomic_DNA"/>
</dbReference>
<dbReference type="Proteomes" id="UP000243073">
    <property type="component" value="Unassembled WGS sequence"/>
</dbReference>
<reference evidence="2 3" key="1">
    <citation type="submission" date="2016-07" db="EMBL/GenBank/DDBJ databases">
        <title>Draft Genome Sequence of Oceanisphaera psychrotolerans, isolated from coastal sediment samples.</title>
        <authorList>
            <person name="Zhuo S."/>
            <person name="Ruan Z."/>
        </authorList>
    </citation>
    <scope>NUCLEOTIDE SEQUENCE [LARGE SCALE GENOMIC DNA]</scope>
    <source>
        <strain evidence="2 3">LAM-WHM-ZC</strain>
    </source>
</reference>
<gene>
    <name evidence="2" type="ORF">BFR47_02105</name>
</gene>
<proteinExistence type="predicted"/>
<dbReference type="InterPro" id="IPR007684">
    <property type="entry name" value="Znf_Ogr/Delta"/>
</dbReference>
<evidence type="ECO:0000259" key="1">
    <source>
        <dbReference type="Pfam" id="PF04606"/>
    </source>
</evidence>
<evidence type="ECO:0000313" key="3">
    <source>
        <dbReference type="Proteomes" id="UP000243073"/>
    </source>
</evidence>
<dbReference type="Pfam" id="PF04606">
    <property type="entry name" value="Ogr_Delta"/>
    <property type="match status" value="1"/>
</dbReference>
<dbReference type="OrthoDB" id="6895359at2"/>
<dbReference type="RefSeq" id="WP_071472760.1">
    <property type="nucleotide sequence ID" value="NZ_MDKE01000022.1"/>
</dbReference>
<dbReference type="STRING" id="1414654.BFR47_02105"/>
<keyword evidence="3" id="KW-1185">Reference proteome</keyword>
<comment type="caution">
    <text evidence="2">The sequence shown here is derived from an EMBL/GenBank/DDBJ whole genome shotgun (WGS) entry which is preliminary data.</text>
</comment>
<accession>A0A1J4QG80</accession>
<dbReference type="AlphaFoldDB" id="A0A1J4QG80"/>
<name>A0A1J4QG80_9GAMM</name>
<feature type="domain" description="Zinc finger Ogr/Delta-type" evidence="1">
    <location>
        <begin position="5"/>
        <end position="50"/>
    </location>
</feature>
<evidence type="ECO:0000313" key="2">
    <source>
        <dbReference type="EMBL" id="OIN09092.1"/>
    </source>
</evidence>